<dbReference type="InterPro" id="IPR011335">
    <property type="entry name" value="Restrct_endonuc-II-like"/>
</dbReference>
<evidence type="ECO:0000256" key="3">
    <source>
        <dbReference type="ARBA" id="ARBA00022722"/>
    </source>
</evidence>
<proteinExistence type="inferred from homology"/>
<feature type="domain" description="ERCC4" evidence="12">
    <location>
        <begin position="173"/>
        <end position="253"/>
    </location>
</feature>
<dbReference type="Gene3D" id="3.40.50.10130">
    <property type="match status" value="1"/>
</dbReference>
<dbReference type="EMBL" id="AJVK01020852">
    <property type="status" value="NOT_ANNOTATED_CDS"/>
    <property type="molecule type" value="Genomic_DNA"/>
</dbReference>
<dbReference type="Pfam" id="PF02732">
    <property type="entry name" value="ERCC4"/>
    <property type="match status" value="1"/>
</dbReference>
<dbReference type="PANTHER" id="PTHR10150">
    <property type="entry name" value="DNA REPAIR ENDONUCLEASE XPF"/>
    <property type="match status" value="1"/>
</dbReference>
<dbReference type="EMBL" id="AJVK01020851">
    <property type="status" value="NOT_ANNOTATED_CDS"/>
    <property type="molecule type" value="Genomic_DNA"/>
</dbReference>
<keyword evidence="3" id="KW-0540">Nuclease</keyword>
<evidence type="ECO:0000256" key="6">
    <source>
        <dbReference type="ARBA" id="ARBA00022801"/>
    </source>
</evidence>
<keyword evidence="8" id="KW-0234">DNA repair</keyword>
<evidence type="ECO:0000256" key="7">
    <source>
        <dbReference type="ARBA" id="ARBA00023125"/>
    </source>
</evidence>
<sequence>MTMSLEEDPTEDLDVSTQMEVGKFSQLPAAERTTSVAKPIVCIQTFKSDTNDPLSLEATLRELDPQYVVMFHCNVTAIRQLEVHEARLRREIENRMKVFFLLHAQTIEEQSYLTNLRREKQAFEHLIDTKKTMVIPKRLSEQEEREMAQEEFREATSMRNAAQSSEKSPALMKIVTDMREFRSDLPCLIHKLGIEVIPITLTIGDYVLTPEVCVERKSISDLIGSLNSGRLYNQCTQMVRNYAVPILLIEFDQNRPFYLQDRYMISNDTVSNSDIKQKLQLLTLHFPKLRIVWSPNPYATAQLFYEMKQNKPEPNEKLCSVIGSDNHTAESEALEKFNLEIYDFLLKLPGVTEKNVFKLMKSFKDFKELLKADQAQLQEALGSRESAKLLWDILHVPQKPKIETSTSGKFPHAKFKGRKFQKAK</sequence>
<evidence type="ECO:0000259" key="12">
    <source>
        <dbReference type="SMART" id="SM00891"/>
    </source>
</evidence>
<evidence type="ECO:0000256" key="11">
    <source>
        <dbReference type="SAM" id="MobiDB-lite"/>
    </source>
</evidence>
<evidence type="ECO:0000256" key="9">
    <source>
        <dbReference type="ARBA" id="ARBA00023242"/>
    </source>
</evidence>
<keyword evidence="6" id="KW-0378">Hydrolase</keyword>
<dbReference type="GO" id="GO:0000724">
    <property type="term" value="P:double-strand break repair via homologous recombination"/>
    <property type="evidence" value="ECO:0007669"/>
    <property type="project" value="TreeGrafter"/>
</dbReference>
<comment type="subcellular location">
    <subcellularLocation>
        <location evidence="1">Nucleus</location>
    </subcellularLocation>
</comment>
<keyword evidence="4" id="KW-0255">Endonuclease</keyword>
<dbReference type="EnsemblMetazoa" id="PPAI000538-RA">
    <property type="protein sequence ID" value="PPAI000538-PA"/>
    <property type="gene ID" value="PPAI000538"/>
</dbReference>
<dbReference type="InterPro" id="IPR010994">
    <property type="entry name" value="RuvA_2-like"/>
</dbReference>
<keyword evidence="7" id="KW-0238">DNA-binding</keyword>
<accession>A0A1B0CZL6</accession>
<dbReference type="GO" id="GO:0003697">
    <property type="term" value="F:single-stranded DNA binding"/>
    <property type="evidence" value="ECO:0007669"/>
    <property type="project" value="TreeGrafter"/>
</dbReference>
<dbReference type="SUPFAM" id="SSF47781">
    <property type="entry name" value="RuvA domain 2-like"/>
    <property type="match status" value="1"/>
</dbReference>
<keyword evidence="9" id="KW-0539">Nucleus</keyword>
<dbReference type="GO" id="GO:1901255">
    <property type="term" value="P:nucleotide-excision repair involved in interstrand cross-link repair"/>
    <property type="evidence" value="ECO:0007669"/>
    <property type="project" value="TreeGrafter"/>
</dbReference>
<dbReference type="SUPFAM" id="SSF52980">
    <property type="entry name" value="Restriction endonuclease-like"/>
    <property type="match status" value="1"/>
</dbReference>
<dbReference type="InterPro" id="IPR047520">
    <property type="entry name" value="XPF_nuclease"/>
</dbReference>
<dbReference type="GO" id="GO:0000110">
    <property type="term" value="C:nucleotide-excision repair factor 1 complex"/>
    <property type="evidence" value="ECO:0007669"/>
    <property type="project" value="TreeGrafter"/>
</dbReference>
<dbReference type="SMART" id="SM00891">
    <property type="entry name" value="ERCC4"/>
    <property type="match status" value="1"/>
</dbReference>
<evidence type="ECO:0000313" key="14">
    <source>
        <dbReference type="Proteomes" id="UP000092462"/>
    </source>
</evidence>
<feature type="region of interest" description="Disordered" evidence="11">
    <location>
        <begin position="404"/>
        <end position="424"/>
    </location>
</feature>
<protein>
    <recommendedName>
        <fullName evidence="10">DNA repair endonuclease XPF</fullName>
    </recommendedName>
</protein>
<reference evidence="13" key="1">
    <citation type="submission" date="2022-08" db="UniProtKB">
        <authorList>
            <consortium name="EnsemblMetazoa"/>
        </authorList>
    </citation>
    <scope>IDENTIFICATION</scope>
    <source>
        <strain evidence="13">Israel</strain>
    </source>
</reference>
<keyword evidence="5" id="KW-0227">DNA damage</keyword>
<dbReference type="VEuPathDB" id="VectorBase:PPAI000538"/>
<organism evidence="13 14">
    <name type="scientific">Phlebotomus papatasi</name>
    <name type="common">Sandfly</name>
    <dbReference type="NCBI Taxonomy" id="29031"/>
    <lineage>
        <taxon>Eukaryota</taxon>
        <taxon>Metazoa</taxon>
        <taxon>Ecdysozoa</taxon>
        <taxon>Arthropoda</taxon>
        <taxon>Hexapoda</taxon>
        <taxon>Insecta</taxon>
        <taxon>Pterygota</taxon>
        <taxon>Neoptera</taxon>
        <taxon>Endopterygota</taxon>
        <taxon>Diptera</taxon>
        <taxon>Nematocera</taxon>
        <taxon>Psychodoidea</taxon>
        <taxon>Psychodidae</taxon>
        <taxon>Phlebotomus</taxon>
        <taxon>Phlebotomus</taxon>
    </lineage>
</organism>
<evidence type="ECO:0000256" key="10">
    <source>
        <dbReference type="ARBA" id="ARBA00072370"/>
    </source>
</evidence>
<name>A0A1B0CZL6_PHLPP</name>
<dbReference type="FunFam" id="3.40.50.10130:FF:000002">
    <property type="entry name" value="DNA repair endonuclease XPF"/>
    <property type="match status" value="1"/>
</dbReference>
<dbReference type="PANTHER" id="PTHR10150:SF0">
    <property type="entry name" value="DNA REPAIR ENDONUCLEASE XPF"/>
    <property type="match status" value="1"/>
</dbReference>
<keyword evidence="14" id="KW-1185">Reference proteome</keyword>
<dbReference type="GO" id="GO:0000014">
    <property type="term" value="F:single-stranded DNA endodeoxyribonuclease activity"/>
    <property type="evidence" value="ECO:0007669"/>
    <property type="project" value="TreeGrafter"/>
</dbReference>
<dbReference type="GO" id="GO:0003684">
    <property type="term" value="F:damaged DNA binding"/>
    <property type="evidence" value="ECO:0007669"/>
    <property type="project" value="TreeGrafter"/>
</dbReference>
<evidence type="ECO:0000256" key="2">
    <source>
        <dbReference type="ARBA" id="ARBA00010015"/>
    </source>
</evidence>
<evidence type="ECO:0000256" key="4">
    <source>
        <dbReference type="ARBA" id="ARBA00022759"/>
    </source>
</evidence>
<comment type="similarity">
    <text evidence="2">Belongs to the XPF family.</text>
</comment>
<dbReference type="AlphaFoldDB" id="A0A1B0CZL6"/>
<evidence type="ECO:0000256" key="5">
    <source>
        <dbReference type="ARBA" id="ARBA00022763"/>
    </source>
</evidence>
<feature type="compositionally biased region" description="Basic residues" evidence="11">
    <location>
        <begin position="411"/>
        <end position="424"/>
    </location>
</feature>
<evidence type="ECO:0000256" key="8">
    <source>
        <dbReference type="ARBA" id="ARBA00023204"/>
    </source>
</evidence>
<dbReference type="Gene3D" id="1.10.150.20">
    <property type="entry name" value="5' to 3' exonuclease, C-terminal subdomain"/>
    <property type="match status" value="1"/>
</dbReference>
<dbReference type="CDD" id="cd20078">
    <property type="entry name" value="XPF_nuclease_XPF_euk"/>
    <property type="match status" value="1"/>
</dbReference>
<dbReference type="VEuPathDB" id="VectorBase:PPAPM1_006920"/>
<dbReference type="Proteomes" id="UP000092462">
    <property type="component" value="Unassembled WGS sequence"/>
</dbReference>
<dbReference type="InterPro" id="IPR006166">
    <property type="entry name" value="ERCC4_domain"/>
</dbReference>
<evidence type="ECO:0000256" key="1">
    <source>
        <dbReference type="ARBA" id="ARBA00004123"/>
    </source>
</evidence>
<dbReference type="GO" id="GO:0000712">
    <property type="term" value="P:resolution of meiotic recombination intermediates"/>
    <property type="evidence" value="ECO:0007669"/>
    <property type="project" value="TreeGrafter"/>
</dbReference>
<evidence type="ECO:0000313" key="13">
    <source>
        <dbReference type="EnsemblMetazoa" id="PPAI000538-PA"/>
    </source>
</evidence>